<dbReference type="RefSeq" id="WP_118862146.1">
    <property type="nucleotide sequence ID" value="NZ_QWLV01000001.1"/>
</dbReference>
<name>A0A396RQH8_9SPHN</name>
<dbReference type="AlphaFoldDB" id="A0A396RQH8"/>
<dbReference type="Proteomes" id="UP000266693">
    <property type="component" value="Unassembled WGS sequence"/>
</dbReference>
<evidence type="ECO:0000313" key="1">
    <source>
        <dbReference type="EMBL" id="RHW18639.1"/>
    </source>
</evidence>
<dbReference type="EMBL" id="QWLV01000001">
    <property type="protein sequence ID" value="RHW18639.1"/>
    <property type="molecule type" value="Genomic_DNA"/>
</dbReference>
<organism evidence="1 2">
    <name type="scientific">Sphingomonas gilva</name>
    <dbReference type="NCBI Taxonomy" id="2305907"/>
    <lineage>
        <taxon>Bacteria</taxon>
        <taxon>Pseudomonadati</taxon>
        <taxon>Pseudomonadota</taxon>
        <taxon>Alphaproteobacteria</taxon>
        <taxon>Sphingomonadales</taxon>
        <taxon>Sphingomonadaceae</taxon>
        <taxon>Sphingomonas</taxon>
    </lineage>
</organism>
<comment type="caution">
    <text evidence="1">The sequence shown here is derived from an EMBL/GenBank/DDBJ whole genome shotgun (WGS) entry which is preliminary data.</text>
</comment>
<keyword evidence="2" id="KW-1185">Reference proteome</keyword>
<protein>
    <submittedName>
        <fullName evidence="1">Uncharacterized protein</fullName>
    </submittedName>
</protein>
<proteinExistence type="predicted"/>
<accession>A0A396RQH8</accession>
<evidence type="ECO:0000313" key="2">
    <source>
        <dbReference type="Proteomes" id="UP000266693"/>
    </source>
</evidence>
<dbReference type="OrthoDB" id="7585591at2"/>
<gene>
    <name evidence="1" type="ORF">D1610_00230</name>
</gene>
<sequence>MNWALLGGSLAAVLALAGIAWALGLGGGGIASEDEAKAAAEDALSGFASIDAVVAEDGKAALVTGADGSVALLKLHGAQIAARRMRPPLRIARDAGLATIDSGESGFGRIAIPDSDKLLTLV</sequence>
<reference evidence="1 2" key="1">
    <citation type="submission" date="2018-08" db="EMBL/GenBank/DDBJ databases">
        <title>The multiple taxonomic identification of Sphingomonas gilva.</title>
        <authorList>
            <person name="Zhu D."/>
            <person name="Zheng S."/>
        </authorList>
    </citation>
    <scope>NUCLEOTIDE SEQUENCE [LARGE SCALE GENOMIC DNA]</scope>
    <source>
        <strain evidence="1 2">ZDH117</strain>
    </source>
</reference>